<reference evidence="5" key="1">
    <citation type="journal article" date="2019" name="Int. J. Syst. Evol. Microbiol.">
        <title>The Global Catalogue of Microorganisms (GCM) 10K type strain sequencing project: providing services to taxonomists for standard genome sequencing and annotation.</title>
        <authorList>
            <consortium name="The Broad Institute Genomics Platform"/>
            <consortium name="The Broad Institute Genome Sequencing Center for Infectious Disease"/>
            <person name="Wu L."/>
            <person name="Ma J."/>
        </authorList>
    </citation>
    <scope>NUCLEOTIDE SEQUENCE [LARGE SCALE GENOMIC DNA]</scope>
    <source>
        <strain evidence="5">CCUG 56029</strain>
    </source>
</reference>
<evidence type="ECO:0000256" key="2">
    <source>
        <dbReference type="PIRNR" id="PIRNR006241"/>
    </source>
</evidence>
<evidence type="ECO:0000313" key="5">
    <source>
        <dbReference type="Proteomes" id="UP001597213"/>
    </source>
</evidence>
<dbReference type="PANTHER" id="PTHR43489">
    <property type="entry name" value="ISOMERASE"/>
    <property type="match status" value="1"/>
</dbReference>
<dbReference type="InterPro" id="IPR013022">
    <property type="entry name" value="Xyl_isomerase-like_TIM-brl"/>
</dbReference>
<proteinExistence type="inferred from homology"/>
<dbReference type="Pfam" id="PF01261">
    <property type="entry name" value="AP_endonuc_2"/>
    <property type="match status" value="1"/>
</dbReference>
<keyword evidence="1 2" id="KW-0413">Isomerase</keyword>
<keyword evidence="5" id="KW-1185">Reference proteome</keyword>
<dbReference type="Gene3D" id="3.20.20.150">
    <property type="entry name" value="Divalent-metal-dependent TIM barrel enzymes"/>
    <property type="match status" value="1"/>
</dbReference>
<dbReference type="SUPFAM" id="SSF51658">
    <property type="entry name" value="Xylose isomerase-like"/>
    <property type="match status" value="1"/>
</dbReference>
<dbReference type="InterPro" id="IPR050417">
    <property type="entry name" value="Sugar_Epim/Isomerase"/>
</dbReference>
<protein>
    <submittedName>
        <fullName evidence="4">Hydroxypyruvate isomerase family protein</fullName>
    </submittedName>
</protein>
<dbReference type="EMBL" id="JBHUEN010000016">
    <property type="protein sequence ID" value="MFD1881239.1"/>
    <property type="molecule type" value="Genomic_DNA"/>
</dbReference>
<comment type="similarity">
    <text evidence="2">Belongs to the hyi family.</text>
</comment>
<organism evidence="4 5">
    <name type="scientific">Paracoccus pacificus</name>
    <dbReference type="NCBI Taxonomy" id="1463598"/>
    <lineage>
        <taxon>Bacteria</taxon>
        <taxon>Pseudomonadati</taxon>
        <taxon>Pseudomonadota</taxon>
        <taxon>Alphaproteobacteria</taxon>
        <taxon>Rhodobacterales</taxon>
        <taxon>Paracoccaceae</taxon>
        <taxon>Paracoccus</taxon>
    </lineage>
</organism>
<gene>
    <name evidence="4" type="ORF">ACFSCT_05855</name>
</gene>
<dbReference type="RefSeq" id="WP_379140919.1">
    <property type="nucleotide sequence ID" value="NZ_JBHUEN010000016.1"/>
</dbReference>
<dbReference type="InterPro" id="IPR026040">
    <property type="entry name" value="HyI-like"/>
</dbReference>
<dbReference type="GO" id="GO:0016853">
    <property type="term" value="F:isomerase activity"/>
    <property type="evidence" value="ECO:0007669"/>
    <property type="project" value="UniProtKB-KW"/>
</dbReference>
<evidence type="ECO:0000313" key="4">
    <source>
        <dbReference type="EMBL" id="MFD1881239.1"/>
    </source>
</evidence>
<name>A0ABW4R6A6_9RHOB</name>
<evidence type="ECO:0000259" key="3">
    <source>
        <dbReference type="Pfam" id="PF01261"/>
    </source>
</evidence>
<dbReference type="PANTHER" id="PTHR43489:SF6">
    <property type="entry name" value="HYDROXYPYRUVATE ISOMERASE-RELATED"/>
    <property type="match status" value="1"/>
</dbReference>
<sequence>MALAPGGGPCYRAGTVELGPFREIDMRISANLGFLYGALPQIERIAAAARDGFDAVEFHCPYEVPAADLAAALAQAGLPGLGINTRPGDAAAGEFGLGAVPGRETEADAYLDEALDYAAAAGIRNIHVMAGKASGAAAERSFVRHLSRGAARAENLGITLLIEPLNSVDVPGYFLTGTDHARRIVEQVGRSALRIMYDLYHMQIMQGNNINRIRALGPLIGHLQIAAVPGRAEPDRGELAMGRVLRDCGYTGFVGAEYRPTIPPGEWLSRFRERLEH</sequence>
<dbReference type="PIRSF" id="PIRSF006241">
    <property type="entry name" value="HyI"/>
    <property type="match status" value="1"/>
</dbReference>
<feature type="domain" description="Xylose isomerase-like TIM barrel" evidence="3">
    <location>
        <begin position="45"/>
        <end position="264"/>
    </location>
</feature>
<dbReference type="InterPro" id="IPR036237">
    <property type="entry name" value="Xyl_isomerase-like_sf"/>
</dbReference>
<accession>A0ABW4R6A6</accession>
<dbReference type="Proteomes" id="UP001597213">
    <property type="component" value="Unassembled WGS sequence"/>
</dbReference>
<comment type="caution">
    <text evidence="4">The sequence shown here is derived from an EMBL/GenBank/DDBJ whole genome shotgun (WGS) entry which is preliminary data.</text>
</comment>
<evidence type="ECO:0000256" key="1">
    <source>
        <dbReference type="ARBA" id="ARBA00023235"/>
    </source>
</evidence>